<keyword evidence="2 4" id="KW-1133">Transmembrane helix</keyword>
<organism evidence="5 6">
    <name type="scientific">Panicum miliaceum</name>
    <name type="common">Proso millet</name>
    <name type="synonym">Broomcorn millet</name>
    <dbReference type="NCBI Taxonomy" id="4540"/>
    <lineage>
        <taxon>Eukaryota</taxon>
        <taxon>Viridiplantae</taxon>
        <taxon>Streptophyta</taxon>
        <taxon>Embryophyta</taxon>
        <taxon>Tracheophyta</taxon>
        <taxon>Spermatophyta</taxon>
        <taxon>Magnoliopsida</taxon>
        <taxon>Liliopsida</taxon>
        <taxon>Poales</taxon>
        <taxon>Poaceae</taxon>
        <taxon>PACMAD clade</taxon>
        <taxon>Panicoideae</taxon>
        <taxon>Panicodae</taxon>
        <taxon>Paniceae</taxon>
        <taxon>Panicinae</taxon>
        <taxon>Panicum</taxon>
        <taxon>Panicum sect. Panicum</taxon>
    </lineage>
</organism>
<evidence type="ECO:0000313" key="5">
    <source>
        <dbReference type="EMBL" id="RLN09291.1"/>
    </source>
</evidence>
<keyword evidence="1 4" id="KW-0812">Transmembrane</keyword>
<dbReference type="Proteomes" id="UP000275267">
    <property type="component" value="Unassembled WGS sequence"/>
</dbReference>
<gene>
    <name evidence="5" type="ORF">C2845_PM11G22250</name>
</gene>
<reference evidence="6" key="1">
    <citation type="journal article" date="2019" name="Nat. Commun.">
        <title>The genome of broomcorn millet.</title>
        <authorList>
            <person name="Zou C."/>
            <person name="Miki D."/>
            <person name="Li D."/>
            <person name="Tang Q."/>
            <person name="Xiao L."/>
            <person name="Rajput S."/>
            <person name="Deng P."/>
            <person name="Jia W."/>
            <person name="Huang R."/>
            <person name="Zhang M."/>
            <person name="Sun Y."/>
            <person name="Hu J."/>
            <person name="Fu X."/>
            <person name="Schnable P.S."/>
            <person name="Li F."/>
            <person name="Zhang H."/>
            <person name="Feng B."/>
            <person name="Zhu X."/>
            <person name="Liu R."/>
            <person name="Schnable J.C."/>
            <person name="Zhu J.-K."/>
            <person name="Zhang H."/>
        </authorList>
    </citation>
    <scope>NUCLEOTIDE SEQUENCE [LARGE SCALE GENOMIC DNA]</scope>
</reference>
<keyword evidence="6" id="KW-1185">Reference proteome</keyword>
<feature type="transmembrane region" description="Helical" evidence="4">
    <location>
        <begin position="83"/>
        <end position="102"/>
    </location>
</feature>
<feature type="transmembrane region" description="Helical" evidence="4">
    <location>
        <begin position="12"/>
        <end position="29"/>
    </location>
</feature>
<keyword evidence="3 4" id="KW-0472">Membrane</keyword>
<comment type="caution">
    <text evidence="5">The sequence shown here is derived from an EMBL/GenBank/DDBJ whole genome shotgun (WGS) entry which is preliminary data.</text>
</comment>
<dbReference type="GO" id="GO:0022857">
    <property type="term" value="F:transmembrane transporter activity"/>
    <property type="evidence" value="ECO:0007669"/>
    <property type="project" value="InterPro"/>
</dbReference>
<evidence type="ECO:0000256" key="3">
    <source>
        <dbReference type="ARBA" id="ARBA00023136"/>
    </source>
</evidence>
<evidence type="ECO:0000256" key="1">
    <source>
        <dbReference type="ARBA" id="ARBA00022692"/>
    </source>
</evidence>
<dbReference type="OrthoDB" id="1707329at2759"/>
<evidence type="ECO:0000256" key="2">
    <source>
        <dbReference type="ARBA" id="ARBA00022989"/>
    </source>
</evidence>
<sequence>MDHLLSASKHTMYVLMVLVQLCFAGMSFLTEAAFGDGVNPYIYVTYRYLLVAFTLGPLAFYIKSVSMGPCLHFASLSLTSPSFVISMINCVSSITFVLSVILRSDLFVVDLRQVGRVAVLIRPAKAESPRQQHQQR</sequence>
<evidence type="ECO:0000256" key="4">
    <source>
        <dbReference type="SAM" id="Phobius"/>
    </source>
</evidence>
<dbReference type="AlphaFoldDB" id="A0A3L6RU36"/>
<protein>
    <submittedName>
        <fullName evidence="5">Auxin-induced protein 5NG4</fullName>
    </submittedName>
</protein>
<dbReference type="EMBL" id="PQIB02000007">
    <property type="protein sequence ID" value="RLN09291.1"/>
    <property type="molecule type" value="Genomic_DNA"/>
</dbReference>
<dbReference type="STRING" id="4540.A0A3L6RU36"/>
<dbReference type="GO" id="GO:0016020">
    <property type="term" value="C:membrane"/>
    <property type="evidence" value="ECO:0007669"/>
    <property type="project" value="InterPro"/>
</dbReference>
<feature type="transmembrane region" description="Helical" evidence="4">
    <location>
        <begin position="41"/>
        <end position="62"/>
    </location>
</feature>
<accession>A0A3L6RU36</accession>
<dbReference type="PANTHER" id="PTHR31218">
    <property type="entry name" value="WAT1-RELATED PROTEIN"/>
    <property type="match status" value="1"/>
</dbReference>
<proteinExistence type="predicted"/>
<evidence type="ECO:0000313" key="6">
    <source>
        <dbReference type="Proteomes" id="UP000275267"/>
    </source>
</evidence>
<name>A0A3L6RU36_PANMI</name>
<dbReference type="InterPro" id="IPR030184">
    <property type="entry name" value="WAT1-related"/>
</dbReference>